<evidence type="ECO:0000313" key="1">
    <source>
        <dbReference type="EMBL" id="KAK9320432.1"/>
    </source>
</evidence>
<reference evidence="2" key="1">
    <citation type="journal article" date="2024" name="Front. Bioeng. Biotechnol.">
        <title>Genome-scale model development and genomic sequencing of the oleaginous clade Lipomyces.</title>
        <authorList>
            <person name="Czajka J.J."/>
            <person name="Han Y."/>
            <person name="Kim J."/>
            <person name="Mondo S.J."/>
            <person name="Hofstad B.A."/>
            <person name="Robles A."/>
            <person name="Haridas S."/>
            <person name="Riley R."/>
            <person name="LaButti K."/>
            <person name="Pangilinan J."/>
            <person name="Andreopoulos W."/>
            <person name="Lipzen A."/>
            <person name="Yan J."/>
            <person name="Wang M."/>
            <person name="Ng V."/>
            <person name="Grigoriev I.V."/>
            <person name="Spatafora J.W."/>
            <person name="Magnuson J.K."/>
            <person name="Baker S.E."/>
            <person name="Pomraning K.R."/>
        </authorList>
    </citation>
    <scope>NUCLEOTIDE SEQUENCE [LARGE SCALE GENOMIC DNA]</scope>
    <source>
        <strain evidence="2">CBS 10300</strain>
    </source>
</reference>
<organism evidence="1 2">
    <name type="scientific">Lipomyces orientalis</name>
    <dbReference type="NCBI Taxonomy" id="1233043"/>
    <lineage>
        <taxon>Eukaryota</taxon>
        <taxon>Fungi</taxon>
        <taxon>Dikarya</taxon>
        <taxon>Ascomycota</taxon>
        <taxon>Saccharomycotina</taxon>
        <taxon>Lipomycetes</taxon>
        <taxon>Lipomycetales</taxon>
        <taxon>Lipomycetaceae</taxon>
        <taxon>Lipomyces</taxon>
    </lineage>
</organism>
<protein>
    <submittedName>
        <fullName evidence="1">Uncharacterized protein</fullName>
    </submittedName>
</protein>
<name>A0ACC3TH07_9ASCO</name>
<dbReference type="EMBL" id="MU970129">
    <property type="protein sequence ID" value="KAK9320432.1"/>
    <property type="molecule type" value="Genomic_DNA"/>
</dbReference>
<accession>A0ACC3TH07</accession>
<comment type="caution">
    <text evidence="1">The sequence shown here is derived from an EMBL/GenBank/DDBJ whole genome shotgun (WGS) entry which is preliminary data.</text>
</comment>
<sequence length="243" mass="27250">MPKVPKQRIVTSIEYAVSDRTPLDYLIIARELSASRDKKPIKFLAIGSDALKLKREMREVLAPRTGQRAWTFSQAPATSDLHDLLAQIIQWYIAPRRSPLTEESGDKDTVKPTLAKPMSDAAFVETIGGVDLSHGTEFQQKVWRYLISDCPGVESRSYQDLSLKLFGDTGHSRAIGRACASNRISLLVPCHRVVRRAPTMKDNKAKPRSDDDGYRWGRWRKEKLLDWELGGGLKMLSGCGLAV</sequence>
<evidence type="ECO:0000313" key="2">
    <source>
        <dbReference type="Proteomes" id="UP001489719"/>
    </source>
</evidence>
<gene>
    <name evidence="1" type="ORF">V1517DRAFT_329418</name>
</gene>
<proteinExistence type="predicted"/>
<keyword evidence="2" id="KW-1185">Reference proteome</keyword>
<dbReference type="Proteomes" id="UP001489719">
    <property type="component" value="Unassembled WGS sequence"/>
</dbReference>